<dbReference type="HOGENOM" id="CLU_2236608_0_0_1"/>
<evidence type="ECO:0000313" key="2">
    <source>
        <dbReference type="Proteomes" id="UP000053342"/>
    </source>
</evidence>
<dbReference type="GeneID" id="27358646"/>
<proteinExistence type="predicted"/>
<dbReference type="Proteomes" id="UP000053342">
    <property type="component" value="Unassembled WGS sequence"/>
</dbReference>
<protein>
    <submittedName>
        <fullName evidence="1">Uncharacterized protein</fullName>
    </submittedName>
</protein>
<dbReference type="RefSeq" id="XP_016261189.1">
    <property type="nucleotide sequence ID" value="XM_016407709.1"/>
</dbReference>
<reference evidence="1 2" key="1">
    <citation type="submission" date="2015-01" db="EMBL/GenBank/DDBJ databases">
        <title>The Genome Sequence of Exophiala oligosperma CBS72588.</title>
        <authorList>
            <consortium name="The Broad Institute Genomics Platform"/>
            <person name="Cuomo C."/>
            <person name="de Hoog S."/>
            <person name="Gorbushina A."/>
            <person name="Stielow B."/>
            <person name="Teixiera M."/>
            <person name="Abouelleil A."/>
            <person name="Chapman S.B."/>
            <person name="Priest M."/>
            <person name="Young S.K."/>
            <person name="Wortman J."/>
            <person name="Nusbaum C."/>
            <person name="Birren B."/>
        </authorList>
    </citation>
    <scope>NUCLEOTIDE SEQUENCE [LARGE SCALE GENOMIC DNA]</scope>
    <source>
        <strain evidence="1 2">CBS 72588</strain>
    </source>
</reference>
<gene>
    <name evidence="1" type="ORF">PV06_06572</name>
</gene>
<name>A0A0D2DD70_9EURO</name>
<accession>A0A0D2DD70</accession>
<dbReference type="AlphaFoldDB" id="A0A0D2DD70"/>
<sequence>MVMLSRPTTTIRIFIILCLQTVRVCPQSSRIRPAWDFAGTMQDASVSKQVLWIQYPCLAVAALSVVRWPLSSISERRVVPREPAIVSCRCRGFERPLNLLLVTSD</sequence>
<organism evidence="1 2">
    <name type="scientific">Exophiala oligosperma</name>
    <dbReference type="NCBI Taxonomy" id="215243"/>
    <lineage>
        <taxon>Eukaryota</taxon>
        <taxon>Fungi</taxon>
        <taxon>Dikarya</taxon>
        <taxon>Ascomycota</taxon>
        <taxon>Pezizomycotina</taxon>
        <taxon>Eurotiomycetes</taxon>
        <taxon>Chaetothyriomycetidae</taxon>
        <taxon>Chaetothyriales</taxon>
        <taxon>Herpotrichiellaceae</taxon>
        <taxon>Exophiala</taxon>
    </lineage>
</organism>
<dbReference type="VEuPathDB" id="FungiDB:PV06_06572"/>
<dbReference type="EMBL" id="KN847337">
    <property type="protein sequence ID" value="KIW40973.1"/>
    <property type="molecule type" value="Genomic_DNA"/>
</dbReference>
<evidence type="ECO:0000313" key="1">
    <source>
        <dbReference type="EMBL" id="KIW40973.1"/>
    </source>
</evidence>
<keyword evidence="2" id="KW-1185">Reference proteome</keyword>